<keyword evidence="3" id="KW-1185">Reference proteome</keyword>
<evidence type="ECO:0000256" key="1">
    <source>
        <dbReference type="SAM" id="MobiDB-lite"/>
    </source>
</evidence>
<sequence>MHLLPDIGTKNWNIPIIVVQLLRAMSSEANSTSPSEANSTSLSKMGSASTSDTTVSTPINIAETENVRKCRQLWWRTGNFHPKANWNEAILPYELMTGVTLDEYILQTDKHNVKGFWEWENGTVHVIELPLGSHEGPLRAIERRFSVALESVADTPADIKFCGATTSRTRGGGKEPDASFRPYGKPQVPRDGYDGMNMPWPNLVIEVAYSQEEWAIKKRIEKYWLLPNRVHDAIVIKMDYPPVNQVPSVMTAWHYCVNNRTDAGALTPVMYEFGTINREGNPIQIRRGQCVICIRLECLYYGMSDDFVIPSPPLPNPILIDLFTAGLINRDNIIFLGTMYYAFCINIEPRLKEIGELWVVSEKTWKEICASIEKKEDPRKYREFLSDRERLVGEELLRRGIIKSGLSTTWLDDLMKELEKTYKFLTRHNA</sequence>
<comment type="caution">
    <text evidence="2">The sequence shown here is derived from an EMBL/GenBank/DDBJ whole genome shotgun (WGS) entry which is preliminary data.</text>
</comment>
<dbReference type="OrthoDB" id="2364290at2759"/>
<gene>
    <name evidence="2" type="ORF">Glove_139g274</name>
</gene>
<proteinExistence type="predicted"/>
<dbReference type="AlphaFoldDB" id="A0A397IVW9"/>
<protein>
    <recommendedName>
        <fullName evidence="4">Restriction endonuclease domain-containing protein</fullName>
    </recommendedName>
</protein>
<evidence type="ECO:0000313" key="3">
    <source>
        <dbReference type="Proteomes" id="UP000266861"/>
    </source>
</evidence>
<dbReference type="Proteomes" id="UP000266861">
    <property type="component" value="Unassembled WGS sequence"/>
</dbReference>
<evidence type="ECO:0008006" key="4">
    <source>
        <dbReference type="Google" id="ProtNLM"/>
    </source>
</evidence>
<feature type="region of interest" description="Disordered" evidence="1">
    <location>
        <begin position="30"/>
        <end position="57"/>
    </location>
</feature>
<accession>A0A397IVW9</accession>
<dbReference type="EMBL" id="PQFF01000130">
    <property type="protein sequence ID" value="RHZ80111.1"/>
    <property type="molecule type" value="Genomic_DNA"/>
</dbReference>
<evidence type="ECO:0000313" key="2">
    <source>
        <dbReference type="EMBL" id="RHZ80111.1"/>
    </source>
</evidence>
<organism evidence="2 3">
    <name type="scientific">Diversispora epigaea</name>
    <dbReference type="NCBI Taxonomy" id="1348612"/>
    <lineage>
        <taxon>Eukaryota</taxon>
        <taxon>Fungi</taxon>
        <taxon>Fungi incertae sedis</taxon>
        <taxon>Mucoromycota</taxon>
        <taxon>Glomeromycotina</taxon>
        <taxon>Glomeromycetes</taxon>
        <taxon>Diversisporales</taxon>
        <taxon>Diversisporaceae</taxon>
        <taxon>Diversispora</taxon>
    </lineage>
</organism>
<reference evidence="2 3" key="1">
    <citation type="submission" date="2018-08" db="EMBL/GenBank/DDBJ databases">
        <title>Genome and evolution of the arbuscular mycorrhizal fungus Diversispora epigaea (formerly Glomus versiforme) and its bacterial endosymbionts.</title>
        <authorList>
            <person name="Sun X."/>
            <person name="Fei Z."/>
            <person name="Harrison M."/>
        </authorList>
    </citation>
    <scope>NUCLEOTIDE SEQUENCE [LARGE SCALE GENOMIC DNA]</scope>
    <source>
        <strain evidence="2 3">IT104</strain>
    </source>
</reference>
<feature type="region of interest" description="Disordered" evidence="1">
    <location>
        <begin position="164"/>
        <end position="186"/>
    </location>
</feature>
<name>A0A397IVW9_9GLOM</name>